<organism evidence="9 10">
    <name type="scientific">Flavobacterium oreochromis</name>
    <dbReference type="NCBI Taxonomy" id="2906078"/>
    <lineage>
        <taxon>Bacteria</taxon>
        <taxon>Pseudomonadati</taxon>
        <taxon>Bacteroidota</taxon>
        <taxon>Flavobacteriia</taxon>
        <taxon>Flavobacteriales</taxon>
        <taxon>Flavobacteriaceae</taxon>
        <taxon>Flavobacterium</taxon>
    </lineage>
</organism>
<dbReference type="InterPro" id="IPR005467">
    <property type="entry name" value="His_kinase_dom"/>
</dbReference>
<feature type="domain" description="Response regulatory" evidence="8">
    <location>
        <begin position="610"/>
        <end position="724"/>
    </location>
</feature>
<keyword evidence="9" id="KW-0067">ATP-binding</keyword>
<reference evidence="9 10" key="1">
    <citation type="submission" date="2024-02" db="EMBL/GenBank/DDBJ databases">
        <title>Comparative Genomic Analysis of Flavobacterium Species Causing Columnaris Disease of Freshwater Fish in Thailand: Insights into Virulence and Resistance Mechanisms.</title>
        <authorList>
            <person name="Nguyen D."/>
            <person name="Chokmangmeepisarn P."/>
            <person name="Khianchaikhan K."/>
            <person name="Morishita M."/>
            <person name="Bunnoy A."/>
            <person name="Rodkhum C."/>
        </authorList>
    </citation>
    <scope>NUCLEOTIDE SEQUENCE [LARGE SCALE GENOMIC DNA]</scope>
    <source>
        <strain evidence="9 10">CNRT2201</strain>
    </source>
</reference>
<dbReference type="PROSITE" id="PS50109">
    <property type="entry name" value="HIS_KIN"/>
    <property type="match status" value="1"/>
</dbReference>
<dbReference type="CDD" id="cd00082">
    <property type="entry name" value="HisKA"/>
    <property type="match status" value="1"/>
</dbReference>
<dbReference type="Pfam" id="PF00072">
    <property type="entry name" value="Response_reg"/>
    <property type="match status" value="1"/>
</dbReference>
<keyword evidence="3 4" id="KW-0597">Phosphoprotein</keyword>
<dbReference type="PANTHER" id="PTHR45339:SF5">
    <property type="entry name" value="HISTIDINE KINASE"/>
    <property type="match status" value="1"/>
</dbReference>
<dbReference type="Gene3D" id="3.30.565.10">
    <property type="entry name" value="Histidine kinase-like ATPase, C-terminal domain"/>
    <property type="match status" value="1"/>
</dbReference>
<accession>A0ABW8P8C1</accession>
<dbReference type="SUPFAM" id="SSF52172">
    <property type="entry name" value="CheY-like"/>
    <property type="match status" value="1"/>
</dbReference>
<keyword evidence="9" id="KW-0547">Nucleotide-binding</keyword>
<dbReference type="InterPro" id="IPR001789">
    <property type="entry name" value="Sig_transdc_resp-reg_receiver"/>
</dbReference>
<feature type="modified residue" description="4-aspartylphosphate" evidence="4">
    <location>
        <position position="659"/>
    </location>
</feature>
<dbReference type="PRINTS" id="PR00344">
    <property type="entry name" value="BCTRLSENSOR"/>
</dbReference>
<feature type="coiled-coil region" evidence="5">
    <location>
        <begin position="336"/>
        <end position="363"/>
    </location>
</feature>
<proteinExistence type="predicted"/>
<sequence length="727" mass="84664">MYRFFIIIFSFIIGINDASAQQVDAVKKTELKLQKSKQALKELNTKESMKLAQEGLLESFQLNNNSLKSKAYMVLGCNFVEFADKEKAKNYFFKSLYYANLTEDDTLKNLVYNNLGALYSYYENDFEKGIDYYKKGLVYTEKIKKPIQTTYNSLNIAGAYVDEGYYEEAIPFLKKAALNMKYHKEIEARLTYNVLWARYYSYKNQKRKAEYFFEKSIQCGVTQKEDILDSYLAEVYSDYAVHFEKFTDYKKALKYQKLSSEYNKKVYSQTRSESVKNYEDAIKIKEYEGHISYIQKEKEEKELSLKKTYVIIVLFMIIVGFLIVLVYVLFKNNRSRRKSFIRLQRINNELEKARDKAEESTRIKSQFVSTITHELRTPLYGVIGISDLLADEYPEIRNSKYLESLKFSAQYLLSLVNDVLQIYKITEKKIILEKSSFSLWDKLEAIKNSFYMQCVNTKNEINLDIDYNIPERIIGDGLRLSQILMNLISNALKFTEKGTVDVKVRLINEIDSQLCLEFIVKDTGIGIAKENQERIFEEFVQIERREEDYQGTGLGLPIVKKLVALFGGSISLESEEGKGTKVIFQLNFEIDNQVFLPNLFVDKEGDSDFKILLAEDNKINQIVTEKILQSFGYQVVIANNGLETIEACKKEIFDIILLDINMPIYDGYEAATQIRNLNITTPIIALTAFDKFEIFDKCKNAGMNDVLVKPFEKEELLEMLNHYRVRK</sequence>
<keyword evidence="6" id="KW-1133">Transmembrane helix</keyword>
<dbReference type="InterPro" id="IPR003594">
    <property type="entry name" value="HATPase_dom"/>
</dbReference>
<dbReference type="Gene3D" id="1.25.40.10">
    <property type="entry name" value="Tetratricopeptide repeat domain"/>
    <property type="match status" value="1"/>
</dbReference>
<keyword evidence="6" id="KW-0812">Transmembrane</keyword>
<keyword evidence="5" id="KW-0175">Coiled coil</keyword>
<dbReference type="SMART" id="SM00387">
    <property type="entry name" value="HATPase_c"/>
    <property type="match status" value="1"/>
</dbReference>
<dbReference type="Gene3D" id="3.40.50.2300">
    <property type="match status" value="1"/>
</dbReference>
<comment type="catalytic activity">
    <reaction evidence="1">
        <text>ATP + protein L-histidine = ADP + protein N-phospho-L-histidine.</text>
        <dbReference type="EC" id="2.7.13.3"/>
    </reaction>
</comment>
<evidence type="ECO:0000256" key="2">
    <source>
        <dbReference type="ARBA" id="ARBA00012438"/>
    </source>
</evidence>
<protein>
    <recommendedName>
        <fullName evidence="2">histidine kinase</fullName>
        <ecNumber evidence="2">2.7.13.3</ecNumber>
    </recommendedName>
</protein>
<dbReference type="InterPro" id="IPR003661">
    <property type="entry name" value="HisK_dim/P_dom"/>
</dbReference>
<evidence type="ECO:0000313" key="9">
    <source>
        <dbReference type="EMBL" id="MFK7000520.1"/>
    </source>
</evidence>
<evidence type="ECO:0000259" key="7">
    <source>
        <dbReference type="PROSITE" id="PS50109"/>
    </source>
</evidence>
<keyword evidence="6" id="KW-0472">Membrane</keyword>
<dbReference type="Proteomes" id="UP001621706">
    <property type="component" value="Unassembled WGS sequence"/>
</dbReference>
<dbReference type="PROSITE" id="PS50110">
    <property type="entry name" value="RESPONSE_REGULATORY"/>
    <property type="match status" value="1"/>
</dbReference>
<feature type="transmembrane region" description="Helical" evidence="6">
    <location>
        <begin position="309"/>
        <end position="330"/>
    </location>
</feature>
<evidence type="ECO:0000259" key="8">
    <source>
        <dbReference type="PROSITE" id="PS50110"/>
    </source>
</evidence>
<dbReference type="GO" id="GO:0005524">
    <property type="term" value="F:ATP binding"/>
    <property type="evidence" value="ECO:0007669"/>
    <property type="project" value="UniProtKB-KW"/>
</dbReference>
<feature type="domain" description="Histidine kinase" evidence="7">
    <location>
        <begin position="370"/>
        <end position="590"/>
    </location>
</feature>
<dbReference type="SUPFAM" id="SSF55874">
    <property type="entry name" value="ATPase domain of HSP90 chaperone/DNA topoisomerase II/histidine kinase"/>
    <property type="match status" value="1"/>
</dbReference>
<dbReference type="RefSeq" id="WP_088400193.1">
    <property type="nucleotide sequence ID" value="NZ_JAZGZP010000008.1"/>
</dbReference>
<dbReference type="EMBL" id="JAZGZP010000008">
    <property type="protein sequence ID" value="MFK7000520.1"/>
    <property type="molecule type" value="Genomic_DNA"/>
</dbReference>
<dbReference type="Pfam" id="PF02518">
    <property type="entry name" value="HATPase_c"/>
    <property type="match status" value="1"/>
</dbReference>
<evidence type="ECO:0000256" key="1">
    <source>
        <dbReference type="ARBA" id="ARBA00000085"/>
    </source>
</evidence>
<dbReference type="CDD" id="cd16922">
    <property type="entry name" value="HATPase_EvgS-ArcB-TorS-like"/>
    <property type="match status" value="1"/>
</dbReference>
<dbReference type="EC" id="2.7.13.3" evidence="2"/>
<dbReference type="PANTHER" id="PTHR45339">
    <property type="entry name" value="HYBRID SIGNAL TRANSDUCTION HISTIDINE KINASE J"/>
    <property type="match status" value="1"/>
</dbReference>
<dbReference type="InterPro" id="IPR036097">
    <property type="entry name" value="HisK_dim/P_sf"/>
</dbReference>
<dbReference type="CDD" id="cd17546">
    <property type="entry name" value="REC_hyHK_CKI1_RcsC-like"/>
    <property type="match status" value="1"/>
</dbReference>
<dbReference type="Gene3D" id="1.10.287.130">
    <property type="match status" value="1"/>
</dbReference>
<evidence type="ECO:0000313" key="10">
    <source>
        <dbReference type="Proteomes" id="UP001621706"/>
    </source>
</evidence>
<dbReference type="Pfam" id="PF00512">
    <property type="entry name" value="HisKA"/>
    <property type="match status" value="1"/>
</dbReference>
<dbReference type="SMART" id="SM00448">
    <property type="entry name" value="REC"/>
    <property type="match status" value="1"/>
</dbReference>
<comment type="caution">
    <text evidence="9">The sequence shown here is derived from an EMBL/GenBank/DDBJ whole genome shotgun (WGS) entry which is preliminary data.</text>
</comment>
<evidence type="ECO:0000256" key="3">
    <source>
        <dbReference type="ARBA" id="ARBA00022553"/>
    </source>
</evidence>
<dbReference type="SMART" id="SM00388">
    <property type="entry name" value="HisKA"/>
    <property type="match status" value="1"/>
</dbReference>
<keyword evidence="10" id="KW-1185">Reference proteome</keyword>
<dbReference type="InterPro" id="IPR011990">
    <property type="entry name" value="TPR-like_helical_dom_sf"/>
</dbReference>
<evidence type="ECO:0000256" key="6">
    <source>
        <dbReference type="SAM" id="Phobius"/>
    </source>
</evidence>
<dbReference type="SUPFAM" id="SSF47384">
    <property type="entry name" value="Homodimeric domain of signal transducing histidine kinase"/>
    <property type="match status" value="1"/>
</dbReference>
<evidence type="ECO:0000256" key="5">
    <source>
        <dbReference type="SAM" id="Coils"/>
    </source>
</evidence>
<dbReference type="SUPFAM" id="SSF48452">
    <property type="entry name" value="TPR-like"/>
    <property type="match status" value="1"/>
</dbReference>
<gene>
    <name evidence="9" type="ORF">V3I07_06380</name>
</gene>
<dbReference type="InterPro" id="IPR011006">
    <property type="entry name" value="CheY-like_superfamily"/>
</dbReference>
<name>A0ABW8P8C1_9FLAO</name>
<dbReference type="InterPro" id="IPR036890">
    <property type="entry name" value="HATPase_C_sf"/>
</dbReference>
<evidence type="ECO:0000256" key="4">
    <source>
        <dbReference type="PROSITE-ProRule" id="PRU00169"/>
    </source>
</evidence>
<dbReference type="InterPro" id="IPR004358">
    <property type="entry name" value="Sig_transdc_His_kin-like_C"/>
</dbReference>